<dbReference type="KEGG" id="rmar:GBA65_20060"/>
<protein>
    <submittedName>
        <fullName evidence="9">MFS transporter</fullName>
    </submittedName>
</protein>
<feature type="transmembrane region" description="Helical" evidence="7">
    <location>
        <begin position="245"/>
        <end position="263"/>
    </location>
</feature>
<feature type="domain" description="Major facilitator superfamily (MFS) profile" evidence="8">
    <location>
        <begin position="1"/>
        <end position="387"/>
    </location>
</feature>
<dbReference type="GO" id="GO:0005886">
    <property type="term" value="C:plasma membrane"/>
    <property type="evidence" value="ECO:0007669"/>
    <property type="project" value="UniProtKB-SubCell"/>
</dbReference>
<keyword evidence="6 7" id="KW-0472">Membrane</keyword>
<dbReference type="PANTHER" id="PTHR23513">
    <property type="entry name" value="INTEGRAL MEMBRANE EFFLUX PROTEIN-RELATED"/>
    <property type="match status" value="1"/>
</dbReference>
<evidence type="ECO:0000256" key="4">
    <source>
        <dbReference type="ARBA" id="ARBA00022692"/>
    </source>
</evidence>
<dbReference type="Pfam" id="PF05977">
    <property type="entry name" value="MFS_3"/>
    <property type="match status" value="1"/>
</dbReference>
<feature type="transmembrane region" description="Helical" evidence="7">
    <location>
        <begin position="365"/>
        <end position="383"/>
    </location>
</feature>
<evidence type="ECO:0000256" key="5">
    <source>
        <dbReference type="ARBA" id="ARBA00022989"/>
    </source>
</evidence>
<evidence type="ECO:0000313" key="9">
    <source>
        <dbReference type="EMBL" id="QIN80919.1"/>
    </source>
</evidence>
<gene>
    <name evidence="9" type="ORF">GBA65_20060</name>
</gene>
<dbReference type="EMBL" id="CP045121">
    <property type="protein sequence ID" value="QIN80919.1"/>
    <property type="molecule type" value="Genomic_DNA"/>
</dbReference>
<dbReference type="SUPFAM" id="SSF103473">
    <property type="entry name" value="MFS general substrate transporter"/>
    <property type="match status" value="1"/>
</dbReference>
<dbReference type="Proteomes" id="UP000502706">
    <property type="component" value="Chromosome"/>
</dbReference>
<feature type="transmembrane region" description="Helical" evidence="7">
    <location>
        <begin position="158"/>
        <end position="175"/>
    </location>
</feature>
<feature type="transmembrane region" description="Helical" evidence="7">
    <location>
        <begin position="298"/>
        <end position="316"/>
    </location>
</feature>
<reference evidence="9 10" key="1">
    <citation type="submission" date="2019-10" db="EMBL/GenBank/DDBJ databases">
        <title>Rubrobacter sp nov SCSIO 52915 isolated from a deep-sea sediment in the South China Sea.</title>
        <authorList>
            <person name="Chen R.W."/>
        </authorList>
    </citation>
    <scope>NUCLEOTIDE SEQUENCE [LARGE SCALE GENOMIC DNA]</scope>
    <source>
        <strain evidence="9 10">SCSIO 52915</strain>
    </source>
</reference>
<dbReference type="CDD" id="cd06173">
    <property type="entry name" value="MFS_MefA_like"/>
    <property type="match status" value="1"/>
</dbReference>
<keyword evidence="4 7" id="KW-0812">Transmembrane</keyword>
<name>A0A6G8Q383_9ACTN</name>
<dbReference type="PANTHER" id="PTHR23513:SF6">
    <property type="entry name" value="MAJOR FACILITATOR SUPERFAMILY ASSOCIATED DOMAIN-CONTAINING PROTEIN"/>
    <property type="match status" value="1"/>
</dbReference>
<keyword evidence="3" id="KW-1003">Cell membrane</keyword>
<accession>A0A6G8Q383</accession>
<evidence type="ECO:0000256" key="7">
    <source>
        <dbReference type="SAM" id="Phobius"/>
    </source>
</evidence>
<feature type="transmembrane region" description="Helical" evidence="7">
    <location>
        <begin position="275"/>
        <end position="292"/>
    </location>
</feature>
<evidence type="ECO:0000259" key="8">
    <source>
        <dbReference type="PROSITE" id="PS50850"/>
    </source>
</evidence>
<dbReference type="InterPro" id="IPR020846">
    <property type="entry name" value="MFS_dom"/>
</dbReference>
<keyword evidence="10" id="KW-1185">Reference proteome</keyword>
<evidence type="ECO:0000313" key="10">
    <source>
        <dbReference type="Proteomes" id="UP000502706"/>
    </source>
</evidence>
<dbReference type="Gene3D" id="1.20.1250.20">
    <property type="entry name" value="MFS general substrate transporter like domains"/>
    <property type="match status" value="1"/>
</dbReference>
<comment type="subcellular location">
    <subcellularLocation>
        <location evidence="1">Cell membrane</location>
        <topology evidence="1">Multi-pass membrane protein</topology>
    </subcellularLocation>
</comment>
<organism evidence="9 10">
    <name type="scientific">Rubrobacter marinus</name>
    <dbReference type="NCBI Taxonomy" id="2653852"/>
    <lineage>
        <taxon>Bacteria</taxon>
        <taxon>Bacillati</taxon>
        <taxon>Actinomycetota</taxon>
        <taxon>Rubrobacteria</taxon>
        <taxon>Rubrobacterales</taxon>
        <taxon>Rubrobacteraceae</taxon>
        <taxon>Rubrobacter</taxon>
    </lineage>
</organism>
<dbReference type="InterPro" id="IPR036259">
    <property type="entry name" value="MFS_trans_sf"/>
</dbReference>
<evidence type="ECO:0000256" key="6">
    <source>
        <dbReference type="ARBA" id="ARBA00023136"/>
    </source>
</evidence>
<proteinExistence type="predicted"/>
<sequence length="396" mass="40786">MWAASTISNLGDGITLVAGPLLAATLTRDPVLVAGLLFAQQLPWLLFSLPSGALVDRLDRRLTMGAVDLFRCVILGILGLAVMADWATLPLLYAVFFLLGTSETLFANASLAIMPSVVAKDQLEKANGRLFAAELVTNQFAGGPIGGALFAVAAALPFLLDAGTFAASAALVLALRGRFRVSEDGGARGTSLWSEIAEGVGWLTRHRLLLALALMLGAGNLVFSATFSVLVLYAQDVLGLGGVGYGLLLTAGGVGGFLGSLLAGRIGALLGTGRALFAVMFVQGPAFAGVALSGNPFVVGAMIAVDGFAAFSWNVLTFALRQTLIPDRLLGRVTSVYRLIGVGSGAFGALIGGLLARSFGLSAPFWFAAGVMLVVSLASLPFVNNRTVAKARDAAQ</sequence>
<feature type="transmembrane region" description="Helical" evidence="7">
    <location>
        <begin position="69"/>
        <end position="87"/>
    </location>
</feature>
<dbReference type="GO" id="GO:0022857">
    <property type="term" value="F:transmembrane transporter activity"/>
    <property type="evidence" value="ECO:0007669"/>
    <property type="project" value="InterPro"/>
</dbReference>
<dbReference type="AlphaFoldDB" id="A0A6G8Q383"/>
<feature type="transmembrane region" description="Helical" evidence="7">
    <location>
        <begin position="336"/>
        <end position="359"/>
    </location>
</feature>
<evidence type="ECO:0000256" key="1">
    <source>
        <dbReference type="ARBA" id="ARBA00004651"/>
    </source>
</evidence>
<dbReference type="PROSITE" id="PS50850">
    <property type="entry name" value="MFS"/>
    <property type="match status" value="1"/>
</dbReference>
<evidence type="ECO:0000256" key="3">
    <source>
        <dbReference type="ARBA" id="ARBA00022475"/>
    </source>
</evidence>
<keyword evidence="2" id="KW-0813">Transport</keyword>
<feature type="transmembrane region" description="Helical" evidence="7">
    <location>
        <begin position="208"/>
        <end position="233"/>
    </location>
</feature>
<evidence type="ECO:0000256" key="2">
    <source>
        <dbReference type="ARBA" id="ARBA00022448"/>
    </source>
</evidence>
<dbReference type="InterPro" id="IPR010290">
    <property type="entry name" value="TM_effector"/>
</dbReference>
<keyword evidence="5 7" id="KW-1133">Transmembrane helix</keyword>
<feature type="transmembrane region" description="Helical" evidence="7">
    <location>
        <begin position="31"/>
        <end position="49"/>
    </location>
</feature>